<accession>A0AAW8CW98</accession>
<protein>
    <recommendedName>
        <fullName evidence="3">Phasin domain-containing protein</fullName>
    </recommendedName>
</protein>
<evidence type="ECO:0000313" key="1">
    <source>
        <dbReference type="EMBL" id="MDP9891260.1"/>
    </source>
</evidence>
<reference evidence="1" key="1">
    <citation type="submission" date="2023-07" db="EMBL/GenBank/DDBJ databases">
        <title>Sorghum-associated microbial communities from plants grown in Nebraska, USA.</title>
        <authorList>
            <person name="Schachtman D."/>
        </authorList>
    </citation>
    <scope>NUCLEOTIDE SEQUENCE</scope>
    <source>
        <strain evidence="1">DS3754</strain>
    </source>
</reference>
<sequence length="142" mass="15552">MTRTSVLLTPSELQTSMRPLRAAAKALRVGVATEVQWDQVRSSVQAAQVVEQRVMPLGVSEHLQSAQTALQAIAQRAMATGAWRAAEIYLQEIDHIMTAVDLHEWQLLQLSAAEAQRYVPKPPIQTLCQPTSDVGQLQGVLA</sequence>
<evidence type="ECO:0008006" key="3">
    <source>
        <dbReference type="Google" id="ProtNLM"/>
    </source>
</evidence>
<proteinExistence type="predicted"/>
<dbReference type="RefSeq" id="WP_307683634.1">
    <property type="nucleotide sequence ID" value="NZ_JAUSRD010000001.1"/>
</dbReference>
<dbReference type="EMBL" id="JAUSRD010000001">
    <property type="protein sequence ID" value="MDP9891260.1"/>
    <property type="molecule type" value="Genomic_DNA"/>
</dbReference>
<dbReference type="Proteomes" id="UP001242045">
    <property type="component" value="Unassembled WGS sequence"/>
</dbReference>
<gene>
    <name evidence="1" type="ORF">J2W31_000356</name>
</gene>
<name>A0AAW8CW98_9BURK</name>
<comment type="caution">
    <text evidence="1">The sequence shown here is derived from an EMBL/GenBank/DDBJ whole genome shotgun (WGS) entry which is preliminary data.</text>
</comment>
<evidence type="ECO:0000313" key="2">
    <source>
        <dbReference type="Proteomes" id="UP001242045"/>
    </source>
</evidence>
<organism evidence="1 2">
    <name type="scientific">Variovorax boronicumulans</name>
    <dbReference type="NCBI Taxonomy" id="436515"/>
    <lineage>
        <taxon>Bacteria</taxon>
        <taxon>Pseudomonadati</taxon>
        <taxon>Pseudomonadota</taxon>
        <taxon>Betaproteobacteria</taxon>
        <taxon>Burkholderiales</taxon>
        <taxon>Comamonadaceae</taxon>
        <taxon>Variovorax</taxon>
    </lineage>
</organism>
<dbReference type="AlphaFoldDB" id="A0AAW8CW98"/>